<evidence type="ECO:0000256" key="1">
    <source>
        <dbReference type="ARBA" id="ARBA00004613"/>
    </source>
</evidence>
<evidence type="ECO:0000313" key="8">
    <source>
        <dbReference type="Proteomes" id="UP000838756"/>
    </source>
</evidence>
<proteinExistence type="inferred from homology"/>
<gene>
    <name evidence="7" type="primary">jg18173</name>
    <name evidence="7" type="ORF">PAEG_LOCUS6763</name>
</gene>
<keyword evidence="4 6" id="KW-0732">Signal</keyword>
<dbReference type="AlphaFoldDB" id="A0A8S4QWC3"/>
<keyword evidence="3" id="KW-0964">Secreted</keyword>
<reference evidence="7" key="1">
    <citation type="submission" date="2022-03" db="EMBL/GenBank/DDBJ databases">
        <authorList>
            <person name="Lindestad O."/>
        </authorList>
    </citation>
    <scope>NUCLEOTIDE SEQUENCE</scope>
</reference>
<evidence type="ECO:0000256" key="5">
    <source>
        <dbReference type="ARBA" id="ARBA00023180"/>
    </source>
</evidence>
<evidence type="ECO:0000256" key="4">
    <source>
        <dbReference type="ARBA" id="ARBA00022729"/>
    </source>
</evidence>
<dbReference type="InterPro" id="IPR031420">
    <property type="entry name" value="UPF0669"/>
</dbReference>
<dbReference type="GO" id="GO:0005576">
    <property type="term" value="C:extracellular region"/>
    <property type="evidence" value="ECO:0007669"/>
    <property type="project" value="UniProtKB-SubCell"/>
</dbReference>
<evidence type="ECO:0000256" key="3">
    <source>
        <dbReference type="ARBA" id="ARBA00022525"/>
    </source>
</evidence>
<evidence type="ECO:0000313" key="7">
    <source>
        <dbReference type="EMBL" id="CAH2222462.1"/>
    </source>
</evidence>
<evidence type="ECO:0000256" key="2">
    <source>
        <dbReference type="ARBA" id="ARBA00008960"/>
    </source>
</evidence>
<dbReference type="PANTHER" id="PTHR31703:SF2">
    <property type="entry name" value="UPF0669 PROTEIN C6ORF120"/>
    <property type="match status" value="1"/>
</dbReference>
<comment type="similarity">
    <text evidence="2">Belongs to the UPF0669 family.</text>
</comment>
<name>A0A8S4QWC3_9NEOP</name>
<comment type="subcellular location">
    <subcellularLocation>
        <location evidence="1">Secreted</location>
    </subcellularLocation>
</comment>
<feature type="chain" id="PRO_5035814264" evidence="6">
    <location>
        <begin position="20"/>
        <end position="149"/>
    </location>
</feature>
<organism evidence="7 8">
    <name type="scientific">Pararge aegeria aegeria</name>
    <dbReference type="NCBI Taxonomy" id="348720"/>
    <lineage>
        <taxon>Eukaryota</taxon>
        <taxon>Metazoa</taxon>
        <taxon>Ecdysozoa</taxon>
        <taxon>Arthropoda</taxon>
        <taxon>Hexapoda</taxon>
        <taxon>Insecta</taxon>
        <taxon>Pterygota</taxon>
        <taxon>Neoptera</taxon>
        <taxon>Endopterygota</taxon>
        <taxon>Lepidoptera</taxon>
        <taxon>Glossata</taxon>
        <taxon>Ditrysia</taxon>
        <taxon>Papilionoidea</taxon>
        <taxon>Nymphalidae</taxon>
        <taxon>Satyrinae</taxon>
        <taxon>Satyrini</taxon>
        <taxon>Parargina</taxon>
        <taxon>Pararge</taxon>
    </lineage>
</organism>
<comment type="caution">
    <text evidence="7">The sequence shown here is derived from an EMBL/GenBank/DDBJ whole genome shotgun (WGS) entry which is preliminary data.</text>
</comment>
<dbReference type="PANTHER" id="PTHR31703">
    <property type="entry name" value="UPF0669 PROTEIN C6ORF120"/>
    <property type="match status" value="1"/>
</dbReference>
<evidence type="ECO:0000256" key="6">
    <source>
        <dbReference type="SAM" id="SignalP"/>
    </source>
</evidence>
<sequence length="149" mass="16375">MRREFILFLLGIISISTLTSHLSNYLPDPSNKLLLDMVAGTVGPGNFSYWQLGHTGPLVIELTSLSGDADLYVSDTVRPSFEVDRNNFSSATCGQDVVIIPADFPRPIGIGVFGSWTHSVSEYCIHVFLDYAKMQALAMEFHQTNADSS</sequence>
<accession>A0A8S4QWC3</accession>
<protein>
    <submittedName>
        <fullName evidence="7">Jg18173 protein</fullName>
    </submittedName>
</protein>
<keyword evidence="8" id="KW-1185">Reference proteome</keyword>
<feature type="non-terminal residue" evidence="7">
    <location>
        <position position="1"/>
    </location>
</feature>
<dbReference type="Proteomes" id="UP000838756">
    <property type="component" value="Unassembled WGS sequence"/>
</dbReference>
<dbReference type="EMBL" id="CAKXAJ010020467">
    <property type="protein sequence ID" value="CAH2222462.1"/>
    <property type="molecule type" value="Genomic_DNA"/>
</dbReference>
<feature type="signal peptide" evidence="6">
    <location>
        <begin position="1"/>
        <end position="19"/>
    </location>
</feature>
<keyword evidence="5" id="KW-0325">Glycoprotein</keyword>
<dbReference type="Pfam" id="PF17065">
    <property type="entry name" value="UPF0669"/>
    <property type="match status" value="1"/>
</dbReference>
<dbReference type="OrthoDB" id="10046613at2759"/>